<evidence type="ECO:0000256" key="1">
    <source>
        <dbReference type="SAM" id="Phobius"/>
    </source>
</evidence>
<dbReference type="EMBL" id="CAKOFQ010009086">
    <property type="protein sequence ID" value="CAH2017012.1"/>
    <property type="molecule type" value="Genomic_DNA"/>
</dbReference>
<evidence type="ECO:0000313" key="3">
    <source>
        <dbReference type="Proteomes" id="UP001152888"/>
    </source>
</evidence>
<proteinExistence type="predicted"/>
<keyword evidence="3" id="KW-1185">Reference proteome</keyword>
<protein>
    <submittedName>
        <fullName evidence="2">Uncharacterized protein</fullName>
    </submittedName>
</protein>
<organism evidence="2 3">
    <name type="scientific">Acanthoscelides obtectus</name>
    <name type="common">Bean weevil</name>
    <name type="synonym">Bruchus obtectus</name>
    <dbReference type="NCBI Taxonomy" id="200917"/>
    <lineage>
        <taxon>Eukaryota</taxon>
        <taxon>Metazoa</taxon>
        <taxon>Ecdysozoa</taxon>
        <taxon>Arthropoda</taxon>
        <taxon>Hexapoda</taxon>
        <taxon>Insecta</taxon>
        <taxon>Pterygota</taxon>
        <taxon>Neoptera</taxon>
        <taxon>Endopterygota</taxon>
        <taxon>Coleoptera</taxon>
        <taxon>Polyphaga</taxon>
        <taxon>Cucujiformia</taxon>
        <taxon>Chrysomeloidea</taxon>
        <taxon>Chrysomelidae</taxon>
        <taxon>Bruchinae</taxon>
        <taxon>Bruchini</taxon>
        <taxon>Acanthoscelides</taxon>
    </lineage>
</organism>
<feature type="transmembrane region" description="Helical" evidence="1">
    <location>
        <begin position="168"/>
        <end position="190"/>
    </location>
</feature>
<sequence length="198" mass="22993">MHPPRNYGLEWRKHDLVKLGNHSYNITYRSLRSFESDCVHVPERSSGYSVASGSVRCSVEILDWSISKYVGVTIVKGGQSMKSAQRVTIRSPYDMVISMGFFANLEDIPYYLKWLPYMSYLKYGFEASMVAIYGLNRGKLECKIDYCHFKYPKKFLDQMSMNGDMNTYLIDIGVLSGLFVFLRICAYFVLRIKLFQNR</sequence>
<reference evidence="2" key="1">
    <citation type="submission" date="2022-03" db="EMBL/GenBank/DDBJ databases">
        <authorList>
            <person name="Sayadi A."/>
        </authorList>
    </citation>
    <scope>NUCLEOTIDE SEQUENCE</scope>
</reference>
<keyword evidence="1" id="KW-1133">Transmembrane helix</keyword>
<dbReference type="AlphaFoldDB" id="A0A9P0VQ97"/>
<dbReference type="Proteomes" id="UP001152888">
    <property type="component" value="Unassembled WGS sequence"/>
</dbReference>
<evidence type="ECO:0000313" key="2">
    <source>
        <dbReference type="EMBL" id="CAH2017012.1"/>
    </source>
</evidence>
<keyword evidence="1" id="KW-0812">Transmembrane</keyword>
<dbReference type="OrthoDB" id="66620at2759"/>
<gene>
    <name evidence="2" type="ORF">ACAOBT_LOCUS35735</name>
</gene>
<accession>A0A9P0VQ97</accession>
<comment type="caution">
    <text evidence="2">The sequence shown here is derived from an EMBL/GenBank/DDBJ whole genome shotgun (WGS) entry which is preliminary data.</text>
</comment>
<keyword evidence="1" id="KW-0472">Membrane</keyword>
<name>A0A9P0VQ97_ACAOB</name>